<dbReference type="Gene3D" id="3.90.180.10">
    <property type="entry name" value="Medium-chain alcohol dehydrogenases, catalytic domain"/>
    <property type="match status" value="1"/>
</dbReference>
<dbReference type="Pfam" id="PF00107">
    <property type="entry name" value="ADH_zinc_N"/>
    <property type="match status" value="1"/>
</dbReference>
<evidence type="ECO:0000256" key="4">
    <source>
        <dbReference type="ARBA" id="ARBA00023002"/>
    </source>
</evidence>
<evidence type="ECO:0008006" key="10">
    <source>
        <dbReference type="Google" id="ProtNLM"/>
    </source>
</evidence>
<feature type="domain" description="Alcohol dehydrogenase-like N-terminal" evidence="7">
    <location>
        <begin position="52"/>
        <end position="169"/>
    </location>
</feature>
<accession>A0A1H4IGP3</accession>
<dbReference type="OrthoDB" id="9797931at2"/>
<evidence type="ECO:0000256" key="5">
    <source>
        <dbReference type="RuleBase" id="RU361277"/>
    </source>
</evidence>
<comment type="cofactor">
    <cofactor evidence="1 5">
        <name>Zn(2+)</name>
        <dbReference type="ChEBI" id="CHEBI:29105"/>
    </cofactor>
</comment>
<dbReference type="Pfam" id="PF08240">
    <property type="entry name" value="ADH_N"/>
    <property type="match status" value="1"/>
</dbReference>
<dbReference type="AlphaFoldDB" id="A0A1H4IGP3"/>
<evidence type="ECO:0000313" key="8">
    <source>
        <dbReference type="EMBL" id="SEB33274.1"/>
    </source>
</evidence>
<feature type="domain" description="Alcohol dehydrogenase-like C-terminal" evidence="6">
    <location>
        <begin position="217"/>
        <end position="347"/>
    </location>
</feature>
<dbReference type="GO" id="GO:0016491">
    <property type="term" value="F:oxidoreductase activity"/>
    <property type="evidence" value="ECO:0007669"/>
    <property type="project" value="UniProtKB-KW"/>
</dbReference>
<dbReference type="InterPro" id="IPR013154">
    <property type="entry name" value="ADH-like_N"/>
</dbReference>
<dbReference type="PANTHER" id="PTHR43401">
    <property type="entry name" value="L-THREONINE 3-DEHYDROGENASE"/>
    <property type="match status" value="1"/>
</dbReference>
<dbReference type="GO" id="GO:0008270">
    <property type="term" value="F:zinc ion binding"/>
    <property type="evidence" value="ECO:0007669"/>
    <property type="project" value="InterPro"/>
</dbReference>
<dbReference type="InterPro" id="IPR011032">
    <property type="entry name" value="GroES-like_sf"/>
</dbReference>
<dbReference type="InterPro" id="IPR050129">
    <property type="entry name" value="Zn_alcohol_dh"/>
</dbReference>
<organism evidence="8 9">
    <name type="scientific">Rhodococcus koreensis</name>
    <dbReference type="NCBI Taxonomy" id="99653"/>
    <lineage>
        <taxon>Bacteria</taxon>
        <taxon>Bacillati</taxon>
        <taxon>Actinomycetota</taxon>
        <taxon>Actinomycetes</taxon>
        <taxon>Mycobacteriales</taxon>
        <taxon>Nocardiaceae</taxon>
        <taxon>Rhodococcus</taxon>
    </lineage>
</organism>
<dbReference type="InterPro" id="IPR002328">
    <property type="entry name" value="ADH_Zn_CS"/>
</dbReference>
<dbReference type="PROSITE" id="PS00059">
    <property type="entry name" value="ADH_ZINC"/>
    <property type="match status" value="1"/>
</dbReference>
<evidence type="ECO:0000313" key="9">
    <source>
        <dbReference type="Proteomes" id="UP000183561"/>
    </source>
</evidence>
<comment type="similarity">
    <text evidence="5">Belongs to the zinc-containing alcohol dehydrogenase family.</text>
</comment>
<evidence type="ECO:0000256" key="1">
    <source>
        <dbReference type="ARBA" id="ARBA00001947"/>
    </source>
</evidence>
<keyword evidence="9" id="KW-1185">Reference proteome</keyword>
<dbReference type="InterPro" id="IPR013149">
    <property type="entry name" value="ADH-like_C"/>
</dbReference>
<dbReference type="Gene3D" id="3.40.50.720">
    <property type="entry name" value="NAD(P)-binding Rossmann-like Domain"/>
    <property type="match status" value="1"/>
</dbReference>
<name>A0A1H4IGP3_9NOCA</name>
<dbReference type="EMBL" id="FNSV01000004">
    <property type="protein sequence ID" value="SEB33274.1"/>
    <property type="molecule type" value="Genomic_DNA"/>
</dbReference>
<dbReference type="SUPFAM" id="SSF50129">
    <property type="entry name" value="GroES-like"/>
    <property type="match status" value="1"/>
</dbReference>
<evidence type="ECO:0000259" key="7">
    <source>
        <dbReference type="Pfam" id="PF08240"/>
    </source>
</evidence>
<dbReference type="Proteomes" id="UP000183561">
    <property type="component" value="Unassembled WGS sequence"/>
</dbReference>
<dbReference type="InterPro" id="IPR053539">
    <property type="entry name" value="Scyllo-inosose_DH"/>
</dbReference>
<dbReference type="InterPro" id="IPR036291">
    <property type="entry name" value="NAD(P)-bd_dom_sf"/>
</dbReference>
<keyword evidence="4" id="KW-0560">Oxidoreductase</keyword>
<protein>
    <recommendedName>
        <fullName evidence="10">Alcohol dehydrogenase</fullName>
    </recommendedName>
</protein>
<dbReference type="RefSeq" id="WP_072949087.1">
    <property type="nucleotide sequence ID" value="NZ_FNSV01000004.1"/>
</dbReference>
<evidence type="ECO:0000256" key="2">
    <source>
        <dbReference type="ARBA" id="ARBA00022723"/>
    </source>
</evidence>
<dbReference type="SUPFAM" id="SSF51735">
    <property type="entry name" value="NAD(P)-binding Rossmann-fold domains"/>
    <property type="match status" value="1"/>
</dbReference>
<dbReference type="PANTHER" id="PTHR43401:SF2">
    <property type="entry name" value="L-THREONINE 3-DEHYDROGENASE"/>
    <property type="match status" value="1"/>
</dbReference>
<keyword evidence="3 5" id="KW-0862">Zinc</keyword>
<reference evidence="9" key="1">
    <citation type="submission" date="2016-10" db="EMBL/GenBank/DDBJ databases">
        <authorList>
            <person name="Varghese N."/>
            <person name="Submissions S."/>
        </authorList>
    </citation>
    <scope>NUCLEOTIDE SEQUENCE [LARGE SCALE GENOMIC DNA]</scope>
    <source>
        <strain evidence="9">DSM 44498</strain>
    </source>
</reference>
<evidence type="ECO:0000259" key="6">
    <source>
        <dbReference type="Pfam" id="PF00107"/>
    </source>
</evidence>
<dbReference type="NCBIfam" id="NF041097">
    <property type="entry name" value="keto_inos_dh_IolM"/>
    <property type="match status" value="1"/>
</dbReference>
<keyword evidence="2 5" id="KW-0479">Metal-binding</keyword>
<sequence length="387" mass="41092">MKAVVLEAEWAPRASARISDRDAERQWARIASDAYRNPSVDLRTIADPGEPGPTEVVVEVGACGLCGSDVHMFETDDEGYMLLPYHLKAPVITGHEFAGKIVAAGKDVTELRVGGLVAVEEIQWCGNCRECRGGYWNQCRNIEDLGFTVNGGFAQYVKVDARFCWPLDDVLDRYGDEETTLEVGALTEPTSVAYEGMFTRGGGFKPGGAVTVFGGGPIGLASVALAQAAGASKIFIVEPIAERRELALELGATHAIDPINEDAADAVLTETRGNGSAMVVEASGNTKAVMRGVEDTLGVGGKVIVAGMDANAAQINLINIQLKAGSFYGTVGHSGTWDFPNVINLMAAGRINMEHAITRRFPLAGLVDAIDETKARGNGKILVKPQL</sequence>
<evidence type="ECO:0000256" key="3">
    <source>
        <dbReference type="ARBA" id="ARBA00022833"/>
    </source>
</evidence>
<gene>
    <name evidence="8" type="ORF">SAMN04490239_0689</name>
</gene>
<proteinExistence type="inferred from homology"/>